<organism evidence="6 7">
    <name type="scientific">Sinanodonta woodiana</name>
    <name type="common">Chinese pond mussel</name>
    <name type="synonym">Anodonta woodiana</name>
    <dbReference type="NCBI Taxonomy" id="1069815"/>
    <lineage>
        <taxon>Eukaryota</taxon>
        <taxon>Metazoa</taxon>
        <taxon>Spiralia</taxon>
        <taxon>Lophotrochozoa</taxon>
        <taxon>Mollusca</taxon>
        <taxon>Bivalvia</taxon>
        <taxon>Autobranchia</taxon>
        <taxon>Heteroconchia</taxon>
        <taxon>Palaeoheterodonta</taxon>
        <taxon>Unionida</taxon>
        <taxon>Unionoidea</taxon>
        <taxon>Unionidae</taxon>
        <taxon>Unioninae</taxon>
        <taxon>Sinanodonta</taxon>
    </lineage>
</organism>
<dbReference type="GO" id="GO:0005634">
    <property type="term" value="C:nucleus"/>
    <property type="evidence" value="ECO:0007669"/>
    <property type="project" value="UniProtKB-SubCell"/>
</dbReference>
<evidence type="ECO:0000313" key="6">
    <source>
        <dbReference type="EMBL" id="KAL3859967.1"/>
    </source>
</evidence>
<evidence type="ECO:0000256" key="4">
    <source>
        <dbReference type="ARBA" id="ARBA00022833"/>
    </source>
</evidence>
<evidence type="ECO:0000256" key="2">
    <source>
        <dbReference type="ARBA" id="ARBA00022723"/>
    </source>
</evidence>
<reference evidence="6 7" key="1">
    <citation type="submission" date="2024-11" db="EMBL/GenBank/DDBJ databases">
        <title>Chromosome-level genome assembly of the freshwater bivalve Anodonta woodiana.</title>
        <authorList>
            <person name="Chen X."/>
        </authorList>
    </citation>
    <scope>NUCLEOTIDE SEQUENCE [LARGE SCALE GENOMIC DNA]</scope>
    <source>
        <strain evidence="6">MN2024</strain>
        <tissue evidence="6">Gills</tissue>
    </source>
</reference>
<name>A0ABD3VEE9_SINWO</name>
<evidence type="ECO:0000256" key="3">
    <source>
        <dbReference type="ARBA" id="ARBA00022771"/>
    </source>
</evidence>
<accession>A0ABD3VEE9</accession>
<keyword evidence="3" id="KW-0863">Zinc-finger</keyword>
<dbReference type="SUPFAM" id="SSF53098">
    <property type="entry name" value="Ribonuclease H-like"/>
    <property type="match status" value="1"/>
</dbReference>
<gene>
    <name evidence="6" type="ORF">ACJMK2_010145</name>
</gene>
<dbReference type="EMBL" id="JBJQND010000012">
    <property type="protein sequence ID" value="KAL3859967.1"/>
    <property type="molecule type" value="Genomic_DNA"/>
</dbReference>
<proteinExistence type="predicted"/>
<protein>
    <submittedName>
        <fullName evidence="6">Uncharacterized protein</fullName>
    </submittedName>
</protein>
<dbReference type="InterPro" id="IPR012337">
    <property type="entry name" value="RNaseH-like_sf"/>
</dbReference>
<dbReference type="PANTHER" id="PTHR46481:SF10">
    <property type="entry name" value="ZINC FINGER BED DOMAIN-CONTAINING PROTEIN 39"/>
    <property type="match status" value="1"/>
</dbReference>
<dbReference type="AlphaFoldDB" id="A0ABD3VEE9"/>
<evidence type="ECO:0000256" key="1">
    <source>
        <dbReference type="ARBA" id="ARBA00004123"/>
    </source>
</evidence>
<dbReference type="PANTHER" id="PTHR46481">
    <property type="entry name" value="ZINC FINGER BED DOMAIN-CONTAINING PROTEIN 4"/>
    <property type="match status" value="1"/>
</dbReference>
<comment type="caution">
    <text evidence="6">The sequence shown here is derived from an EMBL/GenBank/DDBJ whole genome shotgun (WGS) entry which is preliminary data.</text>
</comment>
<keyword evidence="5" id="KW-0539">Nucleus</keyword>
<dbReference type="Proteomes" id="UP001634394">
    <property type="component" value="Unassembled WGS sequence"/>
</dbReference>
<evidence type="ECO:0000313" key="7">
    <source>
        <dbReference type="Proteomes" id="UP001634394"/>
    </source>
</evidence>
<keyword evidence="4" id="KW-0862">Zinc</keyword>
<keyword evidence="2" id="KW-0479">Metal-binding</keyword>
<comment type="subcellular location">
    <subcellularLocation>
        <location evidence="1">Nucleus</location>
    </subcellularLocation>
</comment>
<evidence type="ECO:0000256" key="5">
    <source>
        <dbReference type="ARBA" id="ARBA00023242"/>
    </source>
</evidence>
<keyword evidence="7" id="KW-1185">Reference proteome</keyword>
<dbReference type="InterPro" id="IPR052035">
    <property type="entry name" value="ZnF_BED_domain_contain"/>
</dbReference>
<dbReference type="GO" id="GO:0008270">
    <property type="term" value="F:zinc ion binding"/>
    <property type="evidence" value="ECO:0007669"/>
    <property type="project" value="UniProtKB-KW"/>
</dbReference>
<sequence length="147" mass="15766">MHLQVKKDVKACLRLASKVALTTDSWTSRAMESYVTVTACFIALGWTLQSYVLQTWALPESNTGVNIAAVLLSAVNERGIPSNPPLVNDNASNMVVAASEAACNPHIGCYAQALNLAAQKSMMLAAFLAGSEELLAFFTAVQLLQEY</sequence>